<dbReference type="AlphaFoldDB" id="A0AAV2E5D9"/>
<evidence type="ECO:0000313" key="2">
    <source>
        <dbReference type="Proteomes" id="UP001497516"/>
    </source>
</evidence>
<sequence length="198" mass="22105">MIWTPWIWPSRLHATRSDFCLYNSSLRFQNRLCANSPFVALSSIEIQYNTGFEEAAAASPTTIVTPTRTQTRPLVEKLFGENLHLRFHLCASRSAHWQLSPSAIFRMDFSRPCVAQRLSFLASLFTVWATFGASITYIAQPAHLSFSPALGLPDGRRRPQTQTTASLCASEGTMCTFLQAALARVRCLPSFLSEAGKR</sequence>
<organism evidence="1 2">
    <name type="scientific">Linum trigynum</name>
    <dbReference type="NCBI Taxonomy" id="586398"/>
    <lineage>
        <taxon>Eukaryota</taxon>
        <taxon>Viridiplantae</taxon>
        <taxon>Streptophyta</taxon>
        <taxon>Embryophyta</taxon>
        <taxon>Tracheophyta</taxon>
        <taxon>Spermatophyta</taxon>
        <taxon>Magnoliopsida</taxon>
        <taxon>eudicotyledons</taxon>
        <taxon>Gunneridae</taxon>
        <taxon>Pentapetalae</taxon>
        <taxon>rosids</taxon>
        <taxon>fabids</taxon>
        <taxon>Malpighiales</taxon>
        <taxon>Linaceae</taxon>
        <taxon>Linum</taxon>
    </lineage>
</organism>
<accession>A0AAV2E5D9</accession>
<keyword evidence="2" id="KW-1185">Reference proteome</keyword>
<protein>
    <submittedName>
        <fullName evidence="1">Uncharacterized protein</fullName>
    </submittedName>
</protein>
<proteinExistence type="predicted"/>
<dbReference type="EMBL" id="OZ034817">
    <property type="protein sequence ID" value="CAL1381126.1"/>
    <property type="molecule type" value="Genomic_DNA"/>
</dbReference>
<name>A0AAV2E5D9_9ROSI</name>
<gene>
    <name evidence="1" type="ORF">LTRI10_LOCUS22528</name>
</gene>
<reference evidence="1 2" key="1">
    <citation type="submission" date="2024-04" db="EMBL/GenBank/DDBJ databases">
        <authorList>
            <person name="Fracassetti M."/>
        </authorList>
    </citation>
    <scope>NUCLEOTIDE SEQUENCE [LARGE SCALE GENOMIC DNA]</scope>
</reference>
<dbReference type="Proteomes" id="UP001497516">
    <property type="component" value="Chromosome 4"/>
</dbReference>
<evidence type="ECO:0000313" key="1">
    <source>
        <dbReference type="EMBL" id="CAL1381126.1"/>
    </source>
</evidence>